<sequence length="95" mass="10073">MRLSLLLIPVLLIAGCTQFPDVDAAIGDEVAKAPYPALVPLGPLLTADSPARLDEGSEAALTARADGLRRRARALRASDPVSGDEERRLQERPGT</sequence>
<accession>A0A1H8TR77</accession>
<evidence type="ECO:0000256" key="1">
    <source>
        <dbReference type="SAM" id="MobiDB-lite"/>
    </source>
</evidence>
<organism evidence="2 3">
    <name type="scientific">Salinihabitans flavidus</name>
    <dbReference type="NCBI Taxonomy" id="569882"/>
    <lineage>
        <taxon>Bacteria</taxon>
        <taxon>Pseudomonadati</taxon>
        <taxon>Pseudomonadota</taxon>
        <taxon>Alphaproteobacteria</taxon>
        <taxon>Rhodobacterales</taxon>
        <taxon>Roseobacteraceae</taxon>
        <taxon>Salinihabitans</taxon>
    </lineage>
</organism>
<dbReference type="Proteomes" id="UP000198893">
    <property type="component" value="Unassembled WGS sequence"/>
</dbReference>
<dbReference type="OrthoDB" id="7877134at2"/>
<dbReference type="EMBL" id="FODS01000016">
    <property type="protein sequence ID" value="SEO93519.1"/>
    <property type="molecule type" value="Genomic_DNA"/>
</dbReference>
<dbReference type="RefSeq" id="WP_093119221.1">
    <property type="nucleotide sequence ID" value="NZ_FODS01000016.1"/>
</dbReference>
<dbReference type="AlphaFoldDB" id="A0A1H8TR77"/>
<proteinExistence type="predicted"/>
<dbReference type="STRING" id="569882.SAMN04490248_11692"/>
<keyword evidence="3" id="KW-1185">Reference proteome</keyword>
<name>A0A1H8TR77_9RHOB</name>
<gene>
    <name evidence="2" type="ORF">SAMN04490248_11692</name>
</gene>
<protein>
    <submittedName>
        <fullName evidence="2">Uncharacterized protein</fullName>
    </submittedName>
</protein>
<evidence type="ECO:0000313" key="3">
    <source>
        <dbReference type="Proteomes" id="UP000198893"/>
    </source>
</evidence>
<dbReference type="PROSITE" id="PS51257">
    <property type="entry name" value="PROKAR_LIPOPROTEIN"/>
    <property type="match status" value="1"/>
</dbReference>
<feature type="compositionally biased region" description="Basic and acidic residues" evidence="1">
    <location>
        <begin position="84"/>
        <end position="95"/>
    </location>
</feature>
<feature type="region of interest" description="Disordered" evidence="1">
    <location>
        <begin position="73"/>
        <end position="95"/>
    </location>
</feature>
<reference evidence="2 3" key="1">
    <citation type="submission" date="2016-10" db="EMBL/GenBank/DDBJ databases">
        <authorList>
            <person name="de Groot N.N."/>
        </authorList>
    </citation>
    <scope>NUCLEOTIDE SEQUENCE [LARGE SCALE GENOMIC DNA]</scope>
    <source>
        <strain evidence="2 3">DSM 27842</strain>
    </source>
</reference>
<evidence type="ECO:0000313" key="2">
    <source>
        <dbReference type="EMBL" id="SEO93519.1"/>
    </source>
</evidence>